<dbReference type="OrthoDB" id="7615301at2759"/>
<dbReference type="SUPFAM" id="SSF50985">
    <property type="entry name" value="RCC1/BLIP-II"/>
    <property type="match status" value="1"/>
</dbReference>
<dbReference type="InterPro" id="IPR009091">
    <property type="entry name" value="RCC1/BLIP-II"/>
</dbReference>
<reference evidence="1" key="1">
    <citation type="submission" date="2011-02" db="EMBL/GenBank/DDBJ databases">
        <title>The genome of the leaf-cutting ant Acromyrmex echinatior suggests key adaptations to social evolution and fungus farming.</title>
        <authorList>
            <person name="Nygaard S."/>
            <person name="Zhang G."/>
        </authorList>
    </citation>
    <scope>NUCLEOTIDE SEQUENCE</scope>
</reference>
<keyword evidence="2" id="KW-1185">Reference proteome</keyword>
<dbReference type="STRING" id="103372.F4WKM8"/>
<gene>
    <name evidence="1" type="ORF">G5I_06297</name>
</gene>
<evidence type="ECO:0000313" key="1">
    <source>
        <dbReference type="EMBL" id="EGI65243.1"/>
    </source>
</evidence>
<sequence>MKHVVDIACGNKHSIILTKNDEMYSWELNNSEQAGNSTYRLPIIPKLILSNVGCISCSDNFTMAVTRNGKMATVSQAGGASNFENKNMTSQLVGIPESLIVGNSLVDKAINEEESNKTKRIIEQYCYRQGNLRIISHAGAHRHRDHLCLKI</sequence>
<dbReference type="InParanoid" id="F4WKM8"/>
<accession>F4WKM8</accession>
<organism evidence="2">
    <name type="scientific">Acromyrmex echinatior</name>
    <name type="common">Panamanian leafcutter ant</name>
    <name type="synonym">Acromyrmex octospinosus echinatior</name>
    <dbReference type="NCBI Taxonomy" id="103372"/>
    <lineage>
        <taxon>Eukaryota</taxon>
        <taxon>Metazoa</taxon>
        <taxon>Ecdysozoa</taxon>
        <taxon>Arthropoda</taxon>
        <taxon>Hexapoda</taxon>
        <taxon>Insecta</taxon>
        <taxon>Pterygota</taxon>
        <taxon>Neoptera</taxon>
        <taxon>Endopterygota</taxon>
        <taxon>Hymenoptera</taxon>
        <taxon>Apocrita</taxon>
        <taxon>Aculeata</taxon>
        <taxon>Formicoidea</taxon>
        <taxon>Formicidae</taxon>
        <taxon>Myrmicinae</taxon>
        <taxon>Acromyrmex</taxon>
    </lineage>
</organism>
<dbReference type="Gene3D" id="2.130.10.30">
    <property type="entry name" value="Regulator of chromosome condensation 1/beta-lactamase-inhibitor protein II"/>
    <property type="match status" value="1"/>
</dbReference>
<dbReference type="EMBL" id="GL888204">
    <property type="protein sequence ID" value="EGI65243.1"/>
    <property type="molecule type" value="Genomic_DNA"/>
</dbReference>
<protein>
    <submittedName>
        <fullName evidence="1">RCC1 and BTB domain-containing protein 2</fullName>
    </submittedName>
</protein>
<dbReference type="Proteomes" id="UP000007755">
    <property type="component" value="Unassembled WGS sequence"/>
</dbReference>
<name>F4WKM8_ACREC</name>
<evidence type="ECO:0000313" key="2">
    <source>
        <dbReference type="Proteomes" id="UP000007755"/>
    </source>
</evidence>
<dbReference type="Pfam" id="PF13540">
    <property type="entry name" value="RCC1_2"/>
    <property type="match status" value="1"/>
</dbReference>
<proteinExistence type="predicted"/>
<dbReference type="AlphaFoldDB" id="F4WKM8"/>